<feature type="transmembrane region" description="Helical" evidence="2">
    <location>
        <begin position="136"/>
        <end position="155"/>
    </location>
</feature>
<feature type="transmembrane region" description="Helical" evidence="2">
    <location>
        <begin position="230"/>
        <end position="253"/>
    </location>
</feature>
<feature type="compositionally biased region" description="Basic and acidic residues" evidence="1">
    <location>
        <begin position="80"/>
        <end position="90"/>
    </location>
</feature>
<name>A0AA37U6J1_9RHOB</name>
<feature type="transmembrane region" description="Helical" evidence="2">
    <location>
        <begin position="104"/>
        <end position="124"/>
    </location>
</feature>
<dbReference type="AlphaFoldDB" id="A0AA37U6J1"/>
<evidence type="ECO:0000256" key="1">
    <source>
        <dbReference type="SAM" id="MobiDB-lite"/>
    </source>
</evidence>
<dbReference type="InterPro" id="IPR012666">
    <property type="entry name" value="CbtA_put"/>
</dbReference>
<accession>A0AA37U6J1</accession>
<gene>
    <name evidence="3" type="ORF">GCM10010873_14900</name>
</gene>
<evidence type="ECO:0008006" key="5">
    <source>
        <dbReference type="Google" id="ProtNLM"/>
    </source>
</evidence>
<reference evidence="3 4" key="1">
    <citation type="journal article" date="2014" name="Int. J. Syst. Evol. Microbiol.">
        <title>Complete genome sequence of Corynebacterium casei LMG S-19264T (=DSM 44701T), isolated from a smear-ripened cheese.</title>
        <authorList>
            <consortium name="US DOE Joint Genome Institute (JGI-PGF)"/>
            <person name="Walter F."/>
            <person name="Albersmeier A."/>
            <person name="Kalinowski J."/>
            <person name="Ruckert C."/>
        </authorList>
    </citation>
    <scope>NUCLEOTIDE SEQUENCE [LARGE SCALE GENOMIC DNA]</scope>
    <source>
        <strain evidence="3 4">NBRC 111766</strain>
    </source>
</reference>
<evidence type="ECO:0000313" key="4">
    <source>
        <dbReference type="Proteomes" id="UP001157355"/>
    </source>
</evidence>
<keyword evidence="2" id="KW-1133">Transmembrane helix</keyword>
<keyword evidence="2" id="KW-0812">Transmembrane</keyword>
<evidence type="ECO:0000313" key="3">
    <source>
        <dbReference type="EMBL" id="GLS86516.1"/>
    </source>
</evidence>
<dbReference type="Proteomes" id="UP001157355">
    <property type="component" value="Unassembled WGS sequence"/>
</dbReference>
<keyword evidence="4" id="KW-1185">Reference proteome</keyword>
<keyword evidence="2" id="KW-0472">Membrane</keyword>
<sequence length="257" mass="26481">MVTSALIAGFAAGLFAALLHFAFVQKYILLGEDYETGALVHFNGVAAPAEDHAHDHTTAQAPATADPATPPPTEAAPVAEDGHAHSHDAAEGDDTFSRNALTSLFFGLAYVGYGLVLVAGYGLAEAFGKRVTLREGLLWGIAGFAAFQLAPAMGLEPELPGTMAADLTARQIWWIGTAICTTAGLGLLGYGRGVVAMIGAAVLLAIPHVIGAPELESYSGVAPPELAATFAARSLGVGLMVWSSLGAMAGWLWSRPQ</sequence>
<dbReference type="Pfam" id="PF09490">
    <property type="entry name" value="CbtA"/>
    <property type="match status" value="1"/>
</dbReference>
<feature type="region of interest" description="Disordered" evidence="1">
    <location>
        <begin position="52"/>
        <end position="91"/>
    </location>
</feature>
<dbReference type="NCBIfam" id="TIGR02458">
    <property type="entry name" value="CbtA"/>
    <property type="match status" value="1"/>
</dbReference>
<organism evidence="3 4">
    <name type="scientific">Cypionkella aquatica</name>
    <dbReference type="NCBI Taxonomy" id="1756042"/>
    <lineage>
        <taxon>Bacteria</taxon>
        <taxon>Pseudomonadati</taxon>
        <taxon>Pseudomonadota</taxon>
        <taxon>Alphaproteobacteria</taxon>
        <taxon>Rhodobacterales</taxon>
        <taxon>Paracoccaceae</taxon>
        <taxon>Cypionkella</taxon>
    </lineage>
</organism>
<evidence type="ECO:0000256" key="2">
    <source>
        <dbReference type="SAM" id="Phobius"/>
    </source>
</evidence>
<dbReference type="EMBL" id="BSPP01000005">
    <property type="protein sequence ID" value="GLS86516.1"/>
    <property type="molecule type" value="Genomic_DNA"/>
</dbReference>
<feature type="transmembrane region" description="Helical" evidence="2">
    <location>
        <begin position="193"/>
        <end position="210"/>
    </location>
</feature>
<comment type="caution">
    <text evidence="3">The sequence shown here is derived from an EMBL/GenBank/DDBJ whole genome shotgun (WGS) entry which is preliminary data.</text>
</comment>
<feature type="compositionally biased region" description="Low complexity" evidence="1">
    <location>
        <begin position="58"/>
        <end position="67"/>
    </location>
</feature>
<feature type="transmembrane region" description="Helical" evidence="2">
    <location>
        <begin position="171"/>
        <end position="188"/>
    </location>
</feature>
<protein>
    <recommendedName>
        <fullName evidence="5">Cobalt transporter subunit CbtA</fullName>
    </recommendedName>
</protein>
<proteinExistence type="predicted"/>